<evidence type="ECO:0000313" key="2">
    <source>
        <dbReference type="Proteomes" id="UP001476798"/>
    </source>
</evidence>
<evidence type="ECO:0000313" key="1">
    <source>
        <dbReference type="EMBL" id="MEQ2167245.1"/>
    </source>
</evidence>
<dbReference type="EMBL" id="JAHRIO010030055">
    <property type="protein sequence ID" value="MEQ2167245.1"/>
    <property type="molecule type" value="Genomic_DNA"/>
</dbReference>
<sequence>MSVDYCGLPWTCSANRNANIPVNSSMAPQFSSASYKFPPVCSLRLEEEKAAAKPADEVAVTLEISKRPLPHFSGIIFGHEMQRCRSRFAQRPADLPSQCVAIVDALLGIG</sequence>
<reference evidence="1 2" key="1">
    <citation type="submission" date="2021-06" db="EMBL/GenBank/DDBJ databases">
        <authorList>
            <person name="Palmer J.M."/>
        </authorList>
    </citation>
    <scope>NUCLEOTIDE SEQUENCE [LARGE SCALE GENOMIC DNA]</scope>
    <source>
        <strain evidence="1 2">GA_2019</strain>
        <tissue evidence="1">Muscle</tissue>
    </source>
</reference>
<comment type="caution">
    <text evidence="1">The sequence shown here is derived from an EMBL/GenBank/DDBJ whole genome shotgun (WGS) entry which is preliminary data.</text>
</comment>
<proteinExistence type="predicted"/>
<accession>A0ABV0N777</accession>
<organism evidence="1 2">
    <name type="scientific">Goodea atripinnis</name>
    <dbReference type="NCBI Taxonomy" id="208336"/>
    <lineage>
        <taxon>Eukaryota</taxon>
        <taxon>Metazoa</taxon>
        <taxon>Chordata</taxon>
        <taxon>Craniata</taxon>
        <taxon>Vertebrata</taxon>
        <taxon>Euteleostomi</taxon>
        <taxon>Actinopterygii</taxon>
        <taxon>Neopterygii</taxon>
        <taxon>Teleostei</taxon>
        <taxon>Neoteleostei</taxon>
        <taxon>Acanthomorphata</taxon>
        <taxon>Ovalentaria</taxon>
        <taxon>Atherinomorphae</taxon>
        <taxon>Cyprinodontiformes</taxon>
        <taxon>Goodeidae</taxon>
        <taxon>Goodea</taxon>
    </lineage>
</organism>
<gene>
    <name evidence="1" type="ORF">GOODEAATRI_002071</name>
</gene>
<dbReference type="Proteomes" id="UP001476798">
    <property type="component" value="Unassembled WGS sequence"/>
</dbReference>
<name>A0ABV0N777_9TELE</name>
<protein>
    <submittedName>
        <fullName evidence="1">Uncharacterized protein</fullName>
    </submittedName>
</protein>
<keyword evidence="2" id="KW-1185">Reference proteome</keyword>